<keyword evidence="3" id="KW-1185">Reference proteome</keyword>
<name>A0ABT7M174_9PSEU</name>
<gene>
    <name evidence="2" type="ORF">QRT03_00435</name>
</gene>
<protein>
    <submittedName>
        <fullName evidence="2">VOC family protein</fullName>
    </submittedName>
</protein>
<evidence type="ECO:0000259" key="1">
    <source>
        <dbReference type="PROSITE" id="PS51819"/>
    </source>
</evidence>
<dbReference type="InterPro" id="IPR037523">
    <property type="entry name" value="VOC_core"/>
</dbReference>
<accession>A0ABT7M174</accession>
<dbReference type="InterPro" id="IPR029068">
    <property type="entry name" value="Glyas_Bleomycin-R_OHBP_Dase"/>
</dbReference>
<dbReference type="RefSeq" id="WP_286050451.1">
    <property type="nucleotide sequence ID" value="NZ_JASVWF010000001.1"/>
</dbReference>
<feature type="domain" description="VOC" evidence="1">
    <location>
        <begin position="5"/>
        <end position="110"/>
    </location>
</feature>
<dbReference type="EMBL" id="JASVWF010000001">
    <property type="protein sequence ID" value="MDL5154414.1"/>
    <property type="molecule type" value="Genomic_DNA"/>
</dbReference>
<dbReference type="InterPro" id="IPR004360">
    <property type="entry name" value="Glyas_Fos-R_dOase_dom"/>
</dbReference>
<proteinExistence type="predicted"/>
<dbReference type="Gene3D" id="3.10.180.10">
    <property type="entry name" value="2,3-Dihydroxybiphenyl 1,2-Dioxygenase, domain 1"/>
    <property type="match status" value="1"/>
</dbReference>
<dbReference type="PROSITE" id="PS51819">
    <property type="entry name" value="VOC"/>
    <property type="match status" value="1"/>
</dbReference>
<dbReference type="SUPFAM" id="SSF54593">
    <property type="entry name" value="Glyoxalase/Bleomycin resistance protein/Dihydroxybiphenyl dioxygenase"/>
    <property type="match status" value="1"/>
</dbReference>
<organism evidence="2 3">
    <name type="scientific">Actinomycetospora termitidis</name>
    <dbReference type="NCBI Taxonomy" id="3053470"/>
    <lineage>
        <taxon>Bacteria</taxon>
        <taxon>Bacillati</taxon>
        <taxon>Actinomycetota</taxon>
        <taxon>Actinomycetes</taxon>
        <taxon>Pseudonocardiales</taxon>
        <taxon>Pseudonocardiaceae</taxon>
        <taxon>Actinomycetospora</taxon>
    </lineage>
</organism>
<evidence type="ECO:0000313" key="3">
    <source>
        <dbReference type="Proteomes" id="UP001231924"/>
    </source>
</evidence>
<sequence>MPVRRLDHVTIVAADLDAMVAFFVDLGLEVVQEKATIDGEWAARVVGVDGARSEVVMVQTPDGHSRLELQHYMHPPATGGIGHAPSNTLGITNVAFEVDDVHGMVARLAD</sequence>
<comment type="caution">
    <text evidence="2">The sequence shown here is derived from an EMBL/GenBank/DDBJ whole genome shotgun (WGS) entry which is preliminary data.</text>
</comment>
<dbReference type="Pfam" id="PF00903">
    <property type="entry name" value="Glyoxalase"/>
    <property type="match status" value="1"/>
</dbReference>
<reference evidence="2 3" key="1">
    <citation type="submission" date="2023-06" db="EMBL/GenBank/DDBJ databases">
        <title>Actinomycetospora Odt1-22.</title>
        <authorList>
            <person name="Supong K."/>
        </authorList>
    </citation>
    <scope>NUCLEOTIDE SEQUENCE [LARGE SCALE GENOMIC DNA]</scope>
    <source>
        <strain evidence="2 3">Odt1-22</strain>
    </source>
</reference>
<dbReference type="Proteomes" id="UP001231924">
    <property type="component" value="Unassembled WGS sequence"/>
</dbReference>
<evidence type="ECO:0000313" key="2">
    <source>
        <dbReference type="EMBL" id="MDL5154414.1"/>
    </source>
</evidence>